<dbReference type="InterPro" id="IPR001650">
    <property type="entry name" value="Helicase_C-like"/>
</dbReference>
<dbReference type="PROSITE" id="PS00039">
    <property type="entry name" value="DEAD_ATP_HELICASE"/>
    <property type="match status" value="1"/>
</dbReference>
<dbReference type="SMART" id="SM00490">
    <property type="entry name" value="HELICc"/>
    <property type="match status" value="1"/>
</dbReference>
<evidence type="ECO:0000313" key="11">
    <source>
        <dbReference type="WBParaSite" id="TREG1_132110.1"/>
    </source>
</evidence>
<dbReference type="SUPFAM" id="SSF52540">
    <property type="entry name" value="P-loop containing nucleoside triphosphate hydrolases"/>
    <property type="match status" value="2"/>
</dbReference>
<organism evidence="10 11">
    <name type="scientific">Trichobilharzia regenti</name>
    <name type="common">Nasal bird schistosome</name>
    <dbReference type="NCBI Taxonomy" id="157069"/>
    <lineage>
        <taxon>Eukaryota</taxon>
        <taxon>Metazoa</taxon>
        <taxon>Spiralia</taxon>
        <taxon>Lophotrochozoa</taxon>
        <taxon>Platyhelminthes</taxon>
        <taxon>Trematoda</taxon>
        <taxon>Digenea</taxon>
        <taxon>Strigeidida</taxon>
        <taxon>Schistosomatoidea</taxon>
        <taxon>Schistosomatidae</taxon>
        <taxon>Trichobilharzia</taxon>
    </lineage>
</organism>
<dbReference type="CDD" id="cd17960">
    <property type="entry name" value="DEADc_DDX55"/>
    <property type="match status" value="1"/>
</dbReference>
<keyword evidence="5 7" id="KW-0694">RNA-binding</keyword>
<comment type="similarity">
    <text evidence="6">Belongs to the DEAD box helicase family.</text>
</comment>
<keyword evidence="1 6" id="KW-0547">Nucleotide-binding</keyword>
<evidence type="ECO:0000313" key="10">
    <source>
        <dbReference type="Proteomes" id="UP000050795"/>
    </source>
</evidence>
<dbReference type="Pfam" id="PF13959">
    <property type="entry name" value="CTE_SPB4"/>
    <property type="match status" value="1"/>
</dbReference>
<dbReference type="InterPro" id="IPR027417">
    <property type="entry name" value="P-loop_NTPase"/>
</dbReference>
<name>A0AA85J6J7_TRIRE</name>
<keyword evidence="3 6" id="KW-0347">Helicase</keyword>
<dbReference type="InterPro" id="IPR014001">
    <property type="entry name" value="Helicase_ATP-bd"/>
</dbReference>
<comment type="catalytic activity">
    <reaction evidence="7">
        <text>ATP + H2O = ADP + phosphate + H(+)</text>
        <dbReference type="Rhea" id="RHEA:13065"/>
        <dbReference type="ChEBI" id="CHEBI:15377"/>
        <dbReference type="ChEBI" id="CHEBI:15378"/>
        <dbReference type="ChEBI" id="CHEBI:30616"/>
        <dbReference type="ChEBI" id="CHEBI:43474"/>
        <dbReference type="ChEBI" id="CHEBI:456216"/>
        <dbReference type="EC" id="3.6.4.13"/>
    </reaction>
</comment>
<dbReference type="Gene3D" id="3.40.50.300">
    <property type="entry name" value="P-loop containing nucleotide triphosphate hydrolases"/>
    <property type="match status" value="2"/>
</dbReference>
<dbReference type="PROSITE" id="PS51194">
    <property type="entry name" value="HELICASE_CTER"/>
    <property type="match status" value="1"/>
</dbReference>
<reference evidence="11" key="2">
    <citation type="submission" date="2023-11" db="UniProtKB">
        <authorList>
            <consortium name="WormBaseParasite"/>
        </authorList>
    </citation>
    <scope>IDENTIFICATION</scope>
</reference>
<evidence type="ECO:0000259" key="9">
    <source>
        <dbReference type="PROSITE" id="PS51194"/>
    </source>
</evidence>
<dbReference type="GO" id="GO:0016787">
    <property type="term" value="F:hydrolase activity"/>
    <property type="evidence" value="ECO:0007669"/>
    <property type="project" value="UniProtKB-KW"/>
</dbReference>
<keyword evidence="2 6" id="KW-0378">Hydrolase</keyword>
<dbReference type="Proteomes" id="UP000050795">
    <property type="component" value="Unassembled WGS sequence"/>
</dbReference>
<accession>A0AA85J6J7</accession>
<reference evidence="10" key="1">
    <citation type="submission" date="2022-06" db="EMBL/GenBank/DDBJ databases">
        <authorList>
            <person name="Berger JAMES D."/>
            <person name="Berger JAMES D."/>
        </authorList>
    </citation>
    <scope>NUCLEOTIDE SEQUENCE [LARGE SCALE GENOMIC DNA]</scope>
</reference>
<dbReference type="SMART" id="SM00487">
    <property type="entry name" value="DEXDc"/>
    <property type="match status" value="1"/>
</dbReference>
<sequence length="679" mass="76958">MAIFPLCEMLEIVKIFVHESHLELLVSVFDITCLFSMNSRWHSLPVKLSESTLDAISSLGFKECMPVQQSVIPLLLSSKDVAAEAVTGSGKTLAFVVPILEILLRRNRPWQIYEIGALILSPTYELAVQIHDVVLHFIKFVNMKTNGNCNFSSLVFTGGGRSTGPTTKFQDFAAFKEKGSTILVATPGRLTDLILAGQVVDFGLGNMMNPIIRGLRSIEILILDEADRLLEMGFESQINTILSFLPKQRRTGLFSATQTTRIEDLLRAGLRNPVRVTVSQQTMKDVSSVSDGSQQQKLQPQQQQQRTPSALQNYYSIVEPDEKMSLILRFILAHRMEKILIFLATCYCVDYFYSILKGLLPSKQSKRLEKLHGKLNKKRFSVFTKYKDSPNGILLCTDVMARGIDVPHIDWVIQCDPPTNANAFVHRCGRTARCGIQGSALLFITSQEAAYVNFLDINQQVNLKQMEREELEHHMTALSPSNTPESISGRIRNLCRHDKLLFEKATRAFVSYVQFYRKHECNILLNYKKLDFGRLANGFGLLQLPSMPELRTGNTSAFSPSNVDVSTLTYRDKSVAKQRELMQSSEASKRIKPKWLIKKEKNKAWIAKKKKTRKMKSLKKQSLLVNSEVNKTDVVVKRENENNESDINELLDDYSLLKKAYKGKIKEERLESDIDMVDS</sequence>
<feature type="domain" description="Helicase C-terminal" evidence="9">
    <location>
        <begin position="310"/>
        <end position="479"/>
    </location>
</feature>
<dbReference type="GO" id="GO:0005524">
    <property type="term" value="F:ATP binding"/>
    <property type="evidence" value="ECO:0007669"/>
    <property type="project" value="UniProtKB-UniRule"/>
</dbReference>
<dbReference type="GO" id="GO:0003724">
    <property type="term" value="F:RNA helicase activity"/>
    <property type="evidence" value="ECO:0007669"/>
    <property type="project" value="UniProtKB-EC"/>
</dbReference>
<dbReference type="EC" id="3.6.4.13" evidence="7"/>
<dbReference type="PROSITE" id="PS51192">
    <property type="entry name" value="HELICASE_ATP_BIND_1"/>
    <property type="match status" value="1"/>
</dbReference>
<dbReference type="SMART" id="SM01178">
    <property type="entry name" value="DUF4217"/>
    <property type="match status" value="1"/>
</dbReference>
<dbReference type="PANTHER" id="PTHR24031">
    <property type="entry name" value="RNA HELICASE"/>
    <property type="match status" value="1"/>
</dbReference>
<keyword evidence="4 6" id="KW-0067">ATP-binding</keyword>
<comment type="function">
    <text evidence="7">RNA helicase.</text>
</comment>
<dbReference type="AlphaFoldDB" id="A0AA85J6J7"/>
<evidence type="ECO:0000256" key="4">
    <source>
        <dbReference type="ARBA" id="ARBA00022840"/>
    </source>
</evidence>
<evidence type="ECO:0000256" key="5">
    <source>
        <dbReference type="ARBA" id="ARBA00022884"/>
    </source>
</evidence>
<evidence type="ECO:0000256" key="7">
    <source>
        <dbReference type="RuleBase" id="RU365068"/>
    </source>
</evidence>
<comment type="domain">
    <text evidence="7">The Q motif is unique to and characteristic of the DEAD box family of RNA helicases and controls ATP binding and hydrolysis.</text>
</comment>
<dbReference type="InterPro" id="IPR000629">
    <property type="entry name" value="RNA-helicase_DEAD-box_CS"/>
</dbReference>
<evidence type="ECO:0000259" key="8">
    <source>
        <dbReference type="PROSITE" id="PS51192"/>
    </source>
</evidence>
<dbReference type="InterPro" id="IPR025313">
    <property type="entry name" value="SPB4-like_CTE"/>
</dbReference>
<protein>
    <recommendedName>
        <fullName evidence="7">ATP-dependent RNA helicase</fullName>
        <ecNumber evidence="7">3.6.4.13</ecNumber>
    </recommendedName>
</protein>
<keyword evidence="10" id="KW-1185">Reference proteome</keyword>
<evidence type="ECO:0000256" key="2">
    <source>
        <dbReference type="ARBA" id="ARBA00022801"/>
    </source>
</evidence>
<dbReference type="GO" id="GO:0003723">
    <property type="term" value="F:RNA binding"/>
    <property type="evidence" value="ECO:0007669"/>
    <property type="project" value="UniProtKB-UniRule"/>
</dbReference>
<dbReference type="Pfam" id="PF00270">
    <property type="entry name" value="DEAD"/>
    <property type="match status" value="1"/>
</dbReference>
<dbReference type="Pfam" id="PF00271">
    <property type="entry name" value="Helicase_C"/>
    <property type="match status" value="1"/>
</dbReference>
<evidence type="ECO:0000256" key="1">
    <source>
        <dbReference type="ARBA" id="ARBA00022741"/>
    </source>
</evidence>
<evidence type="ECO:0000256" key="3">
    <source>
        <dbReference type="ARBA" id="ARBA00022806"/>
    </source>
</evidence>
<dbReference type="WBParaSite" id="TREG1_132110.1">
    <property type="protein sequence ID" value="TREG1_132110.1"/>
    <property type="gene ID" value="TREG1_132110"/>
</dbReference>
<dbReference type="InterPro" id="IPR011545">
    <property type="entry name" value="DEAD/DEAH_box_helicase_dom"/>
</dbReference>
<dbReference type="CDD" id="cd18787">
    <property type="entry name" value="SF2_C_DEAD"/>
    <property type="match status" value="1"/>
</dbReference>
<feature type="domain" description="Helicase ATP-binding" evidence="8">
    <location>
        <begin position="72"/>
        <end position="276"/>
    </location>
</feature>
<proteinExistence type="inferred from homology"/>
<evidence type="ECO:0000256" key="6">
    <source>
        <dbReference type="RuleBase" id="RU000492"/>
    </source>
</evidence>